<dbReference type="AlphaFoldDB" id="A0A7S2G7W3"/>
<evidence type="ECO:0000313" key="4">
    <source>
        <dbReference type="EMBL" id="CAD9435302.1"/>
    </source>
</evidence>
<dbReference type="EMBL" id="HBGU01021048">
    <property type="protein sequence ID" value="CAD9435302.1"/>
    <property type="molecule type" value="Transcribed_RNA"/>
</dbReference>
<gene>
    <name evidence="4" type="ORF">CBRE1094_LOCUS11523</name>
</gene>
<keyword evidence="1" id="KW-0175">Coiled coil</keyword>
<evidence type="ECO:0000256" key="1">
    <source>
        <dbReference type="SAM" id="Coils"/>
    </source>
</evidence>
<dbReference type="InterPro" id="IPR011993">
    <property type="entry name" value="PH-like_dom_sf"/>
</dbReference>
<sequence>MAMTDIDSRASMGSMTEDDSSGAQRLEGALEKKSDFLGRYNLRHVRLSENGMLHWYVDEQAESAKGMLSLAHAEISVPAQDIVADGETSPGAAAVFFHVKTPSRSAITFRCADPDTREMWATALSEVAAKATVEKVKAEEEKKARAAEEKRLKNFGVGLPPTPPKTADDDDMPAQGPVEERSVKGTTALTAEEVAKLNYSEAIALETAMEDHKQRAKSTKERAERAAAELAKVLEQQSGGKRTKELRLAELDSAAADLSTHKELLMGVIAAESRSRAAINSAEGAARSAAERLGSQEQKRREELKALEEEHAALLASQKAARDSLTAKLNAAKDAGSKADSSANVALTMVELRKEQLAGLETLLTAKEHDRDVLMATLKGQTGSLLASSNTKEGVEVELASMVAAAAELSAEATEMQHAERAAKLLAASMQQRLEAAKGAAAEFAGVMAAQRTPSSDPTYAPSAYKDSAGDMLQVVSTQLQDAKAAEATREKEAATKLSLLKAKSAAAETAISIKKGFVKDLVEAHELLAGEVAASEVASSAAVQLCAALTEQRKFIQEELVKLNETLIRERSASAEAKKAIEGLLAEEKALVIANEHAIAAIDALLIEERTRAAALAEKRTPASLPAETQVFISMPKGEGEHVDKALPLFLSEAVEEVDARLTTLATMREVVLRDHEADAKQLAAEATQATAKEAFAAAETAAQARARAALEKFEAALN</sequence>
<reference evidence="4" key="1">
    <citation type="submission" date="2021-01" db="EMBL/GenBank/DDBJ databases">
        <authorList>
            <person name="Corre E."/>
            <person name="Pelletier E."/>
            <person name="Niang G."/>
            <person name="Scheremetjew M."/>
            <person name="Finn R."/>
            <person name="Kale V."/>
            <person name="Holt S."/>
            <person name="Cochrane G."/>
            <person name="Meng A."/>
            <person name="Brown T."/>
            <person name="Cohen L."/>
        </authorList>
    </citation>
    <scope>NUCLEOTIDE SEQUENCE</scope>
    <source>
        <strain evidence="4">UTEX LB 985</strain>
    </source>
</reference>
<feature type="domain" description="PH" evidence="3">
    <location>
        <begin position="23"/>
        <end position="129"/>
    </location>
</feature>
<feature type="coiled-coil region" evidence="1">
    <location>
        <begin position="202"/>
        <end position="236"/>
    </location>
</feature>
<dbReference type="PROSITE" id="PS50003">
    <property type="entry name" value="PH_DOMAIN"/>
    <property type="match status" value="1"/>
</dbReference>
<evidence type="ECO:0000256" key="2">
    <source>
        <dbReference type="SAM" id="MobiDB-lite"/>
    </source>
</evidence>
<name>A0A7S2G7W3_9EUKA</name>
<dbReference type="SUPFAM" id="SSF50729">
    <property type="entry name" value="PH domain-like"/>
    <property type="match status" value="1"/>
</dbReference>
<dbReference type="Pfam" id="PF00169">
    <property type="entry name" value="PH"/>
    <property type="match status" value="1"/>
</dbReference>
<feature type="coiled-coil region" evidence="1">
    <location>
        <begin position="290"/>
        <end position="335"/>
    </location>
</feature>
<accession>A0A7S2G7W3</accession>
<feature type="region of interest" description="Disordered" evidence="2">
    <location>
        <begin position="1"/>
        <end position="25"/>
    </location>
</feature>
<organism evidence="4">
    <name type="scientific">Haptolina brevifila</name>
    <dbReference type="NCBI Taxonomy" id="156173"/>
    <lineage>
        <taxon>Eukaryota</taxon>
        <taxon>Haptista</taxon>
        <taxon>Haptophyta</taxon>
        <taxon>Prymnesiophyceae</taxon>
        <taxon>Prymnesiales</taxon>
        <taxon>Prymnesiaceae</taxon>
        <taxon>Haptolina</taxon>
    </lineage>
</organism>
<dbReference type="SMART" id="SM00233">
    <property type="entry name" value="PH"/>
    <property type="match status" value="1"/>
</dbReference>
<dbReference type="InterPro" id="IPR001849">
    <property type="entry name" value="PH_domain"/>
</dbReference>
<protein>
    <recommendedName>
        <fullName evidence="3">PH domain-containing protein</fullName>
    </recommendedName>
</protein>
<evidence type="ECO:0000259" key="3">
    <source>
        <dbReference type="PROSITE" id="PS50003"/>
    </source>
</evidence>
<dbReference type="Gene3D" id="2.30.29.30">
    <property type="entry name" value="Pleckstrin-homology domain (PH domain)/Phosphotyrosine-binding domain (PTB)"/>
    <property type="match status" value="1"/>
</dbReference>
<proteinExistence type="predicted"/>
<feature type="region of interest" description="Disordered" evidence="2">
    <location>
        <begin position="154"/>
        <end position="181"/>
    </location>
</feature>